<dbReference type="RefSeq" id="WP_219070115.1">
    <property type="nucleotide sequence ID" value="NZ_CAJUXY010000075.1"/>
</dbReference>
<dbReference type="InterPro" id="IPR052036">
    <property type="entry name" value="Hydrolase/PRTase-associated"/>
</dbReference>
<sequence>MMHFADRADAGRRLAQRMKSVDGRDVVVLGLPRGGVPVAFEVAKALRAPLDILVVRKLGVPFQPELAFGAIGEGGVRVINESVVRDANLTEHDMAAVERKERAELQRRLERFRHGHDRIPLAGQTAVIVDDGVATGATAKAACQVVRAQGAAGVILAVPIGPADIAESFGEYADEVVCLETPALFFGVGQGYRNFAQTSDDEVIALLDRASGGYQDVVTSASVDDPPLREEDVRIAAGSMTLLGHLTIPEHPRGIVVFAHGSGSSRHSPRNRYVATVLNGAGFATLLFDLLTLEEERNRANVFDIGLLAGRLVHATEWLAGQPDTASLPVGYFGASTGAGAALAAAVDPRVKVAAVVSRGGRPDLAGEHLTRVHAPTLLIVGERDEAVLDVNRRARDAIPGKCRIVVVTGATHLFEEPGALGKVALLARDWFMMYLGQAPAGL</sequence>
<dbReference type="InterPro" id="IPR046879">
    <property type="entry name" value="KANL3/Tex30_Abhydrolase"/>
</dbReference>
<reference evidence="3" key="1">
    <citation type="submission" date="2022-05" db="EMBL/GenBank/DDBJ databases">
        <title>A methanotrophic Mycobacterium dominates a cave microbial ecosystem.</title>
        <authorList>
            <person name="Van Spanning R.J.M."/>
            <person name="Guan Q."/>
            <person name="Melkonian C."/>
            <person name="Gallant J."/>
            <person name="Polerecky L."/>
            <person name="Flot J.-F."/>
            <person name="Brandt B.W."/>
            <person name="Braster M."/>
            <person name="Iturbe Espinoza P."/>
            <person name="Aerts J."/>
            <person name="Meima-Franke M."/>
            <person name="Piersma S.R."/>
            <person name="Bunduc C."/>
            <person name="Ummels R."/>
            <person name="Pain A."/>
            <person name="Fleming E.J."/>
            <person name="van der Wel N."/>
            <person name="Gherman V.D."/>
            <person name="Sarbu S.M."/>
            <person name="Bodelier P.L.E."/>
            <person name="Bitter W."/>
        </authorList>
    </citation>
    <scope>NUCLEOTIDE SEQUENCE</scope>
    <source>
        <strain evidence="3">Sulfur Cave</strain>
    </source>
</reference>
<dbReference type="PANTHER" id="PTHR31299">
    <property type="entry name" value="ESTERASE, PUTATIVE (AFU_ORTHOLOGUE AFUA_1G05850)-RELATED"/>
    <property type="match status" value="1"/>
</dbReference>
<evidence type="ECO:0000313" key="4">
    <source>
        <dbReference type="Proteomes" id="UP001056610"/>
    </source>
</evidence>
<dbReference type="CDD" id="cd06223">
    <property type="entry name" value="PRTases_typeI"/>
    <property type="match status" value="1"/>
</dbReference>
<protein>
    <submittedName>
        <fullName evidence="3">Dienelactone hydrolase family protein</fullName>
    </submittedName>
</protein>
<proteinExistence type="predicted"/>
<feature type="domain" description="KANL3/Tex30 alpha/beta hydrolase-like" evidence="2">
    <location>
        <begin position="254"/>
        <end position="420"/>
    </location>
</feature>
<gene>
    <name evidence="3" type="ORF">M5I08_19805</name>
</gene>
<evidence type="ECO:0000259" key="2">
    <source>
        <dbReference type="Pfam" id="PF20408"/>
    </source>
</evidence>
<name>A0ABY4QH59_9MYCO</name>
<keyword evidence="4" id="KW-1185">Reference proteome</keyword>
<dbReference type="PANTHER" id="PTHR31299:SF0">
    <property type="entry name" value="ESTERASE, PUTATIVE (AFU_ORTHOLOGUE AFUA_1G05850)-RELATED"/>
    <property type="match status" value="1"/>
</dbReference>
<accession>A0ABY4QH59</accession>
<dbReference type="GO" id="GO:0016787">
    <property type="term" value="F:hydrolase activity"/>
    <property type="evidence" value="ECO:0007669"/>
    <property type="project" value="UniProtKB-KW"/>
</dbReference>
<dbReference type="Proteomes" id="UP001056610">
    <property type="component" value="Chromosome"/>
</dbReference>
<keyword evidence="3" id="KW-0378">Hydrolase</keyword>
<evidence type="ECO:0000313" key="3">
    <source>
        <dbReference type="EMBL" id="UQX10347.1"/>
    </source>
</evidence>
<dbReference type="InterPro" id="IPR000836">
    <property type="entry name" value="PRTase_dom"/>
</dbReference>
<dbReference type="Pfam" id="PF00156">
    <property type="entry name" value="Pribosyltran"/>
    <property type="match status" value="1"/>
</dbReference>
<evidence type="ECO:0000259" key="1">
    <source>
        <dbReference type="Pfam" id="PF00156"/>
    </source>
</evidence>
<dbReference type="Pfam" id="PF20408">
    <property type="entry name" value="Abhydrolase_11"/>
    <property type="match status" value="1"/>
</dbReference>
<feature type="domain" description="Phosphoribosyltransferase" evidence="1">
    <location>
        <begin position="11"/>
        <end position="179"/>
    </location>
</feature>
<dbReference type="EMBL" id="CP097320">
    <property type="protein sequence ID" value="UQX10347.1"/>
    <property type="molecule type" value="Genomic_DNA"/>
</dbReference>
<organism evidence="3 4">
    <name type="scientific">Candidatus Mycobacterium methanotrophicum</name>
    <dbReference type="NCBI Taxonomy" id="2943498"/>
    <lineage>
        <taxon>Bacteria</taxon>
        <taxon>Bacillati</taxon>
        <taxon>Actinomycetota</taxon>
        <taxon>Actinomycetes</taxon>
        <taxon>Mycobacteriales</taxon>
        <taxon>Mycobacteriaceae</taxon>
        <taxon>Mycobacterium</taxon>
    </lineage>
</organism>